<name>A0A9P0F6U0_BEMTA</name>
<dbReference type="Proteomes" id="UP001152759">
    <property type="component" value="Chromosome 8"/>
</dbReference>
<dbReference type="AlphaFoldDB" id="A0A9P0F6U0"/>
<keyword evidence="7" id="KW-0325">Glycoprotein</keyword>
<dbReference type="PANTHER" id="PTHR42643">
    <property type="entry name" value="IONOTROPIC RECEPTOR 20A-RELATED"/>
    <property type="match status" value="1"/>
</dbReference>
<sequence length="774" mass="89339">MMGKYFELILLLIFPIISAVSSSVGLQQPKRERWEPLYSVAFTVCQNIANRTDLKLFYTVDLDSDPSFRHLIQDLHGTSIQTISITHHGKMTDSMVTDQRKNIIFNFNDIDELFNFIFHTISPPKSLEMNHEMETGFKDSIKDSVNQTRKTLPRYCIKIDGLHYLGKRDGCSKEIGITSSELENGSVLSESVFNATRGFYLNKIWNCKNHLIFLLKKVGQNIGGSTPKVFRNMTFRISETGEDRIRKFCFKFFWRFFKGQKTIICHRNGCEKYDPFTESLVFYQDWGEVDEEFFDFSWTNMHKKPMKFWENFSEHTFLRTVGVAAWSDWLGFYTDVLEHLTNSVNSTLRYTDASEPGFVETEDALRYDVTLLLFENGMILEGTDYSKLDLSVSVHTSSLSIATPHSGYMSQGLVIFKSFPPVVWIFISVTIASLAIMQYFFQHSQCALFPRLYTEAEVDYYRDTSSLLTVYAYFICGSPPSLHLGRLFTGKFLFLIFSFSTIIISTVFLGSMTTLLSNRVLCPEIDSIKSLVDSSLLIQTPEGQKADTGIFDHLNLSEALQAKLANTYQGDEVFAEIFDSEIFIGHTPEDTDQLKEFFLNRTNLRNAFEKVEKNERSVAEADAVLMSIPFSSTPKNNIRIKRLLIREWFEYHLMVECLMTYPVIFTFAKNSFIFDKVNRMMARYLETGHARKLLEMNLEKEIQLGVRYSENSSDPRPFSLNDLQSGFIGLIVGLFVSFLAFLGELLFDYFQYSTTVKFFMRFKDSLSKKVRSRT</sequence>
<reference evidence="10" key="1">
    <citation type="submission" date="2021-12" db="EMBL/GenBank/DDBJ databases">
        <authorList>
            <person name="King R."/>
        </authorList>
    </citation>
    <scope>NUCLEOTIDE SEQUENCE</scope>
</reference>
<keyword evidence="6" id="KW-0675">Receptor</keyword>
<keyword evidence="4 8" id="KW-1133">Transmembrane helix</keyword>
<dbReference type="PANTHER" id="PTHR42643:SF38">
    <property type="entry name" value="IONOTROPIC RECEPTOR 100A"/>
    <property type="match status" value="1"/>
</dbReference>
<evidence type="ECO:0000256" key="2">
    <source>
        <dbReference type="ARBA" id="ARBA00022475"/>
    </source>
</evidence>
<dbReference type="InterPro" id="IPR052192">
    <property type="entry name" value="Insect_Ionotropic_Sensory_Rcpt"/>
</dbReference>
<evidence type="ECO:0000256" key="1">
    <source>
        <dbReference type="ARBA" id="ARBA00004651"/>
    </source>
</evidence>
<evidence type="ECO:0000256" key="4">
    <source>
        <dbReference type="ARBA" id="ARBA00022989"/>
    </source>
</evidence>
<feature type="transmembrane region" description="Helical" evidence="8">
    <location>
        <begin position="422"/>
        <end position="441"/>
    </location>
</feature>
<feature type="chain" id="PRO_5040337891" description="Ionotropic receptor" evidence="9">
    <location>
        <begin position="20"/>
        <end position="774"/>
    </location>
</feature>
<dbReference type="EMBL" id="OU963869">
    <property type="protein sequence ID" value="CAH0394778.1"/>
    <property type="molecule type" value="Genomic_DNA"/>
</dbReference>
<evidence type="ECO:0000256" key="6">
    <source>
        <dbReference type="ARBA" id="ARBA00023170"/>
    </source>
</evidence>
<proteinExistence type="predicted"/>
<evidence type="ECO:0000313" key="10">
    <source>
        <dbReference type="EMBL" id="CAH0394778.1"/>
    </source>
</evidence>
<organism evidence="10 11">
    <name type="scientific">Bemisia tabaci</name>
    <name type="common">Sweetpotato whitefly</name>
    <name type="synonym">Aleurodes tabaci</name>
    <dbReference type="NCBI Taxonomy" id="7038"/>
    <lineage>
        <taxon>Eukaryota</taxon>
        <taxon>Metazoa</taxon>
        <taxon>Ecdysozoa</taxon>
        <taxon>Arthropoda</taxon>
        <taxon>Hexapoda</taxon>
        <taxon>Insecta</taxon>
        <taxon>Pterygota</taxon>
        <taxon>Neoptera</taxon>
        <taxon>Paraneoptera</taxon>
        <taxon>Hemiptera</taxon>
        <taxon>Sternorrhyncha</taxon>
        <taxon>Aleyrodoidea</taxon>
        <taxon>Aleyrodidae</taxon>
        <taxon>Aleyrodinae</taxon>
        <taxon>Bemisia</taxon>
    </lineage>
</organism>
<keyword evidence="2" id="KW-1003">Cell membrane</keyword>
<evidence type="ECO:0008006" key="12">
    <source>
        <dbReference type="Google" id="ProtNLM"/>
    </source>
</evidence>
<evidence type="ECO:0000256" key="7">
    <source>
        <dbReference type="ARBA" id="ARBA00023180"/>
    </source>
</evidence>
<evidence type="ECO:0000256" key="9">
    <source>
        <dbReference type="SAM" id="SignalP"/>
    </source>
</evidence>
<dbReference type="GO" id="GO:0005886">
    <property type="term" value="C:plasma membrane"/>
    <property type="evidence" value="ECO:0007669"/>
    <property type="project" value="UniProtKB-SubCell"/>
</dbReference>
<keyword evidence="9" id="KW-0732">Signal</keyword>
<protein>
    <recommendedName>
        <fullName evidence="12">Ionotropic receptor</fullName>
    </recommendedName>
</protein>
<keyword evidence="5 8" id="KW-0472">Membrane</keyword>
<evidence type="ECO:0000256" key="5">
    <source>
        <dbReference type="ARBA" id="ARBA00023136"/>
    </source>
</evidence>
<comment type="subcellular location">
    <subcellularLocation>
        <location evidence="1">Cell membrane</location>
        <topology evidence="1">Multi-pass membrane protein</topology>
    </subcellularLocation>
</comment>
<evidence type="ECO:0000256" key="3">
    <source>
        <dbReference type="ARBA" id="ARBA00022692"/>
    </source>
</evidence>
<keyword evidence="11" id="KW-1185">Reference proteome</keyword>
<keyword evidence="3 8" id="KW-0812">Transmembrane</keyword>
<gene>
    <name evidence="10" type="ORF">BEMITA_LOCUS13037</name>
</gene>
<accession>A0A9P0F6U0</accession>
<evidence type="ECO:0000256" key="8">
    <source>
        <dbReference type="SAM" id="Phobius"/>
    </source>
</evidence>
<feature type="transmembrane region" description="Helical" evidence="8">
    <location>
        <begin position="726"/>
        <end position="747"/>
    </location>
</feature>
<feature type="signal peptide" evidence="9">
    <location>
        <begin position="1"/>
        <end position="19"/>
    </location>
</feature>
<feature type="transmembrane region" description="Helical" evidence="8">
    <location>
        <begin position="492"/>
        <end position="516"/>
    </location>
</feature>
<evidence type="ECO:0000313" key="11">
    <source>
        <dbReference type="Proteomes" id="UP001152759"/>
    </source>
</evidence>